<dbReference type="EMBL" id="WBVQ01000002">
    <property type="protein sequence ID" value="KAB2815654.1"/>
    <property type="molecule type" value="Genomic_DNA"/>
</dbReference>
<gene>
    <name evidence="1" type="ORF">F8C82_08090</name>
</gene>
<accession>A0A6L3ZDY4</accession>
<reference evidence="1 2" key="1">
    <citation type="submission" date="2019-10" db="EMBL/GenBank/DDBJ databases">
        <title>Genome sequence of Phaeocystidibacter marisrubri JCM30614 (type strain).</title>
        <authorList>
            <person name="Bowman J.P."/>
        </authorList>
    </citation>
    <scope>NUCLEOTIDE SEQUENCE [LARGE SCALE GENOMIC DNA]</scope>
    <source>
        <strain evidence="1 2">JCM 30614</strain>
    </source>
</reference>
<keyword evidence="2" id="KW-1185">Reference proteome</keyword>
<evidence type="ECO:0000313" key="2">
    <source>
        <dbReference type="Proteomes" id="UP000484164"/>
    </source>
</evidence>
<dbReference type="OrthoDB" id="1375129at2"/>
<comment type="caution">
    <text evidence="1">The sequence shown here is derived from an EMBL/GenBank/DDBJ whole genome shotgun (WGS) entry which is preliminary data.</text>
</comment>
<dbReference type="Proteomes" id="UP000484164">
    <property type="component" value="Unassembled WGS sequence"/>
</dbReference>
<protein>
    <submittedName>
        <fullName evidence="1">Uncharacterized protein</fullName>
    </submittedName>
</protein>
<organism evidence="1 2">
    <name type="scientific">Phaeocystidibacter marisrubri</name>
    <dbReference type="NCBI Taxonomy" id="1577780"/>
    <lineage>
        <taxon>Bacteria</taxon>
        <taxon>Pseudomonadati</taxon>
        <taxon>Bacteroidota</taxon>
        <taxon>Flavobacteriia</taxon>
        <taxon>Flavobacteriales</taxon>
        <taxon>Phaeocystidibacteraceae</taxon>
        <taxon>Phaeocystidibacter</taxon>
    </lineage>
</organism>
<proteinExistence type="predicted"/>
<evidence type="ECO:0000313" key="1">
    <source>
        <dbReference type="EMBL" id="KAB2815654.1"/>
    </source>
</evidence>
<dbReference type="RefSeq" id="WP_151693084.1">
    <property type="nucleotide sequence ID" value="NZ_BMGX01000001.1"/>
</dbReference>
<name>A0A6L3ZDY4_9FLAO</name>
<dbReference type="AlphaFoldDB" id="A0A6L3ZDY4"/>
<dbReference type="PROSITE" id="PS51257">
    <property type="entry name" value="PROKAR_LIPOPROTEIN"/>
    <property type="match status" value="1"/>
</dbReference>
<sequence length="108" mass="12272">MKNYFVLFALTLLGACTPDITEEVYTYTPPNYYLKFAGPENFVWEVDGQKGTADSLNVTGKVKVNVRVQLDKPASISCTLYKGQYPTFYYITSCTPDSIYEFEVPIIR</sequence>